<dbReference type="InterPro" id="IPR011250">
    <property type="entry name" value="OMP/PagP_B-barrel"/>
</dbReference>
<dbReference type="SUPFAM" id="SSF56925">
    <property type="entry name" value="OMPA-like"/>
    <property type="match status" value="1"/>
</dbReference>
<keyword evidence="5" id="KW-1185">Reference proteome</keyword>
<evidence type="ECO:0000313" key="5">
    <source>
        <dbReference type="Proteomes" id="UP000515472"/>
    </source>
</evidence>
<evidence type="ECO:0000256" key="2">
    <source>
        <dbReference type="SAM" id="SignalP"/>
    </source>
</evidence>
<evidence type="ECO:0000313" key="4">
    <source>
        <dbReference type="EMBL" id="BCG45804.1"/>
    </source>
</evidence>
<evidence type="ECO:0000256" key="1">
    <source>
        <dbReference type="ARBA" id="ARBA00022729"/>
    </source>
</evidence>
<gene>
    <name evidence="4" type="ORF">GEOBRER4_n0575</name>
</gene>
<reference evidence="4 5" key="1">
    <citation type="submission" date="2020-06" db="EMBL/GenBank/DDBJ databases">
        <title>Interaction of electrochemicaly active bacteria, Geobacter bremensis R4 on different carbon anode.</title>
        <authorList>
            <person name="Meng L."/>
            <person name="Yoshida N."/>
        </authorList>
    </citation>
    <scope>NUCLEOTIDE SEQUENCE [LARGE SCALE GENOMIC DNA]</scope>
    <source>
        <strain evidence="4 5">R4</strain>
    </source>
</reference>
<dbReference type="EMBL" id="AP023213">
    <property type="protein sequence ID" value="BCG45804.1"/>
    <property type="molecule type" value="Genomic_DNA"/>
</dbReference>
<evidence type="ECO:0000259" key="3">
    <source>
        <dbReference type="Pfam" id="PF13505"/>
    </source>
</evidence>
<feature type="domain" description="Outer membrane protein beta-barrel" evidence="3">
    <location>
        <begin position="11"/>
        <end position="192"/>
    </location>
</feature>
<accession>A0A6S6M2F3</accession>
<feature type="chain" id="PRO_5027700856" description="Outer membrane protein beta-barrel domain-containing protein" evidence="2">
    <location>
        <begin position="23"/>
        <end position="196"/>
    </location>
</feature>
<dbReference type="Pfam" id="PF13505">
    <property type="entry name" value="OMP_b-brl"/>
    <property type="match status" value="1"/>
</dbReference>
<dbReference type="Proteomes" id="UP000515472">
    <property type="component" value="Chromosome"/>
</dbReference>
<dbReference type="RefSeq" id="WP_085813970.1">
    <property type="nucleotide sequence ID" value="NZ_AP023213.1"/>
</dbReference>
<keyword evidence="1 2" id="KW-0732">Signal</keyword>
<feature type="signal peptide" evidence="2">
    <location>
        <begin position="1"/>
        <end position="22"/>
    </location>
</feature>
<proteinExistence type="predicted"/>
<organism evidence="4 5">
    <name type="scientific">Citrifermentans bremense</name>
    <dbReference type="NCBI Taxonomy" id="60035"/>
    <lineage>
        <taxon>Bacteria</taxon>
        <taxon>Pseudomonadati</taxon>
        <taxon>Thermodesulfobacteriota</taxon>
        <taxon>Desulfuromonadia</taxon>
        <taxon>Geobacterales</taxon>
        <taxon>Geobacteraceae</taxon>
        <taxon>Citrifermentans</taxon>
    </lineage>
</organism>
<dbReference type="AlphaFoldDB" id="A0A6S6M2F3"/>
<dbReference type="Gene3D" id="2.40.160.20">
    <property type="match status" value="1"/>
</dbReference>
<name>A0A6S6M2F3_9BACT</name>
<protein>
    <recommendedName>
        <fullName evidence="3">Outer membrane protein beta-barrel domain-containing protein</fullName>
    </recommendedName>
</protein>
<sequence length="196" mass="20607">MRKLFMLSAGALLLAATLTGNAAAEELRGRLALTGKIGIINPAQGELDTPQGTMVVSTDAGLTGGLGLLFGVDDNVAVELEVSRASFHTSHFGTAEVTDVSVGAQYRFPERQRLVPYLGAGMDVLVNDLSSRYTNTTVGAHLSAGVDCIMNRQLSLTLEAKGVESFSADVDTPSGQRGEFDPTNLSVTVGARIFFN</sequence>
<dbReference type="InterPro" id="IPR027385">
    <property type="entry name" value="Beta-barrel_OMP"/>
</dbReference>
<dbReference type="KEGG" id="gbn:GEOBRER4_05540"/>